<protein>
    <submittedName>
        <fullName evidence="17">Zinc finger homeobox protein</fullName>
    </submittedName>
</protein>
<dbReference type="CDD" id="cd00086">
    <property type="entry name" value="homeodomain"/>
    <property type="match status" value="2"/>
</dbReference>
<comment type="subcellular location">
    <subcellularLocation>
        <location evidence="1 12 13">Nucleus</location>
    </subcellularLocation>
</comment>
<dbReference type="PANTHER" id="PTHR45891:SF3">
    <property type="entry name" value="ZINC FINGER PROTEIN 2"/>
    <property type="match status" value="1"/>
</dbReference>
<feature type="domain" description="Homeobox" evidence="15">
    <location>
        <begin position="1456"/>
        <end position="1516"/>
    </location>
</feature>
<dbReference type="InterPro" id="IPR001356">
    <property type="entry name" value="HD"/>
</dbReference>
<dbReference type="Pfam" id="PF00046">
    <property type="entry name" value="Homeodomain"/>
    <property type="match status" value="2"/>
</dbReference>
<evidence type="ECO:0000256" key="14">
    <source>
        <dbReference type="SAM" id="MobiDB-lite"/>
    </source>
</evidence>
<feature type="compositionally biased region" description="Low complexity" evidence="14">
    <location>
        <begin position="1724"/>
        <end position="1742"/>
    </location>
</feature>
<dbReference type="InterPro" id="IPR051968">
    <property type="entry name" value="ZnFinger_Homeobox_TR"/>
</dbReference>
<dbReference type="STRING" id="6182.A0A4Z2DCR8"/>
<reference evidence="17 18" key="1">
    <citation type="submission" date="2019-03" db="EMBL/GenBank/DDBJ databases">
        <title>An improved genome assembly of the fluke Schistosoma japonicum.</title>
        <authorList>
            <person name="Hu W."/>
            <person name="Luo F."/>
            <person name="Yin M."/>
            <person name="Mo X."/>
            <person name="Sun C."/>
            <person name="Wu Q."/>
            <person name="Zhu B."/>
            <person name="Xiang M."/>
            <person name="Wang J."/>
            <person name="Wang Y."/>
            <person name="Zhang T."/>
            <person name="Xu B."/>
            <person name="Zheng H."/>
            <person name="Feng Z."/>
        </authorList>
    </citation>
    <scope>NUCLEOTIDE SEQUENCE [LARGE SCALE GENOMIC DNA]</scope>
    <source>
        <strain evidence="17">HuSjv2</strain>
        <tissue evidence="17">Worms</tissue>
    </source>
</reference>
<keyword evidence="18" id="KW-1185">Reference proteome</keyword>
<dbReference type="PROSITE" id="PS50071">
    <property type="entry name" value="HOMEOBOX_2"/>
    <property type="match status" value="2"/>
</dbReference>
<keyword evidence="6" id="KW-0805">Transcription regulation</keyword>
<gene>
    <name evidence="17" type="ORF">EWB00_002459</name>
</gene>
<evidence type="ECO:0000256" key="10">
    <source>
        <dbReference type="ARBA" id="ARBA00023242"/>
    </source>
</evidence>
<evidence type="ECO:0000256" key="1">
    <source>
        <dbReference type="ARBA" id="ARBA00004123"/>
    </source>
</evidence>
<organism evidence="17 18">
    <name type="scientific">Schistosoma japonicum</name>
    <name type="common">Blood fluke</name>
    <dbReference type="NCBI Taxonomy" id="6182"/>
    <lineage>
        <taxon>Eukaryota</taxon>
        <taxon>Metazoa</taxon>
        <taxon>Spiralia</taxon>
        <taxon>Lophotrochozoa</taxon>
        <taxon>Platyhelminthes</taxon>
        <taxon>Trematoda</taxon>
        <taxon>Digenea</taxon>
        <taxon>Strigeidida</taxon>
        <taxon>Schistosomatoidea</taxon>
        <taxon>Schistosomatidae</taxon>
        <taxon>Schistosoma</taxon>
    </lineage>
</organism>
<evidence type="ECO:0000256" key="5">
    <source>
        <dbReference type="ARBA" id="ARBA00022833"/>
    </source>
</evidence>
<dbReference type="EMBL" id="SKCS01000180">
    <property type="protein sequence ID" value="TNN14249.1"/>
    <property type="molecule type" value="Genomic_DNA"/>
</dbReference>
<evidence type="ECO:0000313" key="17">
    <source>
        <dbReference type="EMBL" id="TNN14249.1"/>
    </source>
</evidence>
<feature type="DNA-binding region" description="Homeobox" evidence="12">
    <location>
        <begin position="1458"/>
        <end position="1517"/>
    </location>
</feature>
<proteinExistence type="predicted"/>
<dbReference type="FunFam" id="1.10.10.60:FF:000064">
    <property type="entry name" value="Zinc finger homeobox protein 4"/>
    <property type="match status" value="1"/>
</dbReference>
<feature type="region of interest" description="Disordered" evidence="14">
    <location>
        <begin position="114"/>
        <end position="136"/>
    </location>
</feature>
<dbReference type="OrthoDB" id="6417226at2759"/>
<evidence type="ECO:0000259" key="16">
    <source>
        <dbReference type="PROSITE" id="PS50157"/>
    </source>
</evidence>
<feature type="domain" description="C2H2-type" evidence="16">
    <location>
        <begin position="75"/>
        <end position="104"/>
    </location>
</feature>
<evidence type="ECO:0000259" key="15">
    <source>
        <dbReference type="PROSITE" id="PS50071"/>
    </source>
</evidence>
<evidence type="ECO:0000256" key="6">
    <source>
        <dbReference type="ARBA" id="ARBA00023015"/>
    </source>
</evidence>
<dbReference type="GO" id="GO:0000978">
    <property type="term" value="F:RNA polymerase II cis-regulatory region sequence-specific DNA binding"/>
    <property type="evidence" value="ECO:0007669"/>
    <property type="project" value="TreeGrafter"/>
</dbReference>
<keyword evidence="5" id="KW-0862">Zinc</keyword>
<keyword evidence="8 12" id="KW-0371">Homeobox</keyword>
<feature type="compositionally biased region" description="Polar residues" evidence="14">
    <location>
        <begin position="30"/>
        <end position="42"/>
    </location>
</feature>
<feature type="compositionally biased region" description="Basic and acidic residues" evidence="14">
    <location>
        <begin position="121"/>
        <end position="132"/>
    </location>
</feature>
<feature type="region of interest" description="Disordered" evidence="14">
    <location>
        <begin position="1016"/>
        <end position="1039"/>
    </location>
</feature>
<dbReference type="FunFam" id="3.30.160.60:FF:000081">
    <property type="entry name" value="Zinc finger homeobox protein 4"/>
    <property type="match status" value="1"/>
</dbReference>
<evidence type="ECO:0000256" key="7">
    <source>
        <dbReference type="ARBA" id="ARBA00023125"/>
    </source>
</evidence>
<keyword evidence="7 12" id="KW-0238">DNA-binding</keyword>
<keyword evidence="9" id="KW-0804">Transcription</keyword>
<feature type="DNA-binding region" description="Homeobox" evidence="12">
    <location>
        <begin position="1928"/>
        <end position="1987"/>
    </location>
</feature>
<name>A0A4Z2DCR8_SCHJA</name>
<dbReference type="PROSITE" id="PS50157">
    <property type="entry name" value="ZINC_FINGER_C2H2_2"/>
    <property type="match status" value="1"/>
</dbReference>
<dbReference type="SMART" id="SM00355">
    <property type="entry name" value="ZnF_C2H2"/>
    <property type="match status" value="3"/>
</dbReference>
<dbReference type="PANTHER" id="PTHR45891">
    <property type="entry name" value="ZINC FINGER HOMEOBOX PROTEIN"/>
    <property type="match status" value="1"/>
</dbReference>
<keyword evidence="2" id="KW-0479">Metal-binding</keyword>
<accession>A0A4Z2DCR8</accession>
<feature type="region of interest" description="Disordered" evidence="14">
    <location>
        <begin position="1718"/>
        <end position="1743"/>
    </location>
</feature>
<evidence type="ECO:0000313" key="18">
    <source>
        <dbReference type="Proteomes" id="UP000311919"/>
    </source>
</evidence>
<dbReference type="GO" id="GO:0005634">
    <property type="term" value="C:nucleus"/>
    <property type="evidence" value="ECO:0007669"/>
    <property type="project" value="UniProtKB-SubCell"/>
</dbReference>
<dbReference type="SMART" id="SM00389">
    <property type="entry name" value="HOX"/>
    <property type="match status" value="2"/>
</dbReference>
<evidence type="ECO:0000256" key="12">
    <source>
        <dbReference type="PROSITE-ProRule" id="PRU00108"/>
    </source>
</evidence>
<keyword evidence="4 11" id="KW-0863">Zinc-finger</keyword>
<feature type="region of interest" description="Disordered" evidence="14">
    <location>
        <begin position="21"/>
        <end position="42"/>
    </location>
</feature>
<dbReference type="GO" id="GO:0008270">
    <property type="term" value="F:zinc ion binding"/>
    <property type="evidence" value="ECO:0007669"/>
    <property type="project" value="UniProtKB-KW"/>
</dbReference>
<evidence type="ECO:0000256" key="9">
    <source>
        <dbReference type="ARBA" id="ARBA00023163"/>
    </source>
</evidence>
<comment type="caution">
    <text evidence="17">The sequence shown here is derived from an EMBL/GenBank/DDBJ whole genome shotgun (WGS) entry which is preliminary data.</text>
</comment>
<feature type="domain" description="Homeobox" evidence="15">
    <location>
        <begin position="1926"/>
        <end position="1986"/>
    </location>
</feature>
<evidence type="ECO:0000256" key="8">
    <source>
        <dbReference type="ARBA" id="ARBA00023155"/>
    </source>
</evidence>
<evidence type="ECO:0000256" key="4">
    <source>
        <dbReference type="ARBA" id="ARBA00022771"/>
    </source>
</evidence>
<evidence type="ECO:0000256" key="2">
    <source>
        <dbReference type="ARBA" id="ARBA00022723"/>
    </source>
</evidence>
<sequence>MNKTFSTLAFHKHSSLYSSSDQLKHSLSSTMPKQQQSQNKDISRLSTNPCLYCMTKTVHPRLGRGETYICGYKPYRCEICNYSTTTKGNLAIHQQSDKHLNNLQEHEHTVSQTIFSTTDARSSHSESPDYSRHQQHNLHQNHLHLNLPSKKSNSKCDTNIVSTYSLSERRTISSLQQNIKLDQKSIELLQNRTEHEESIDSMKMNKTASNFHEIEVTCGEDKAHPPSVSSIVDSTSFHYNRPLKPFVSLTSSYDNVMCNLTETANYPLACQVCCTFTTDNLDVLIEHVERSRIPFDIDHVTNLITVHTSGFWFCKLCTYKSPLKANFQLHCKTEKHAQRLSFLVHVCEGGLWNQSRILSTLNINENTILNISSNNNNVQSSATKELNNYISSSNATTYLSTHNNNSCSVSNNGSSSNNVKNNFNLTSSIQLYCIACDLFTTSVHKFRLHCQTLSHVGAVKIFTHLVNRRNYLWNTLASLSLFYVDLLKSLVDDSNNSSDNKNTNTQADTSLQDMNKLNCQTKFSKILLQLSSILTNLQVIYICHTNYVSFIQPSSTCSSFSSSNSNINLMSPDNLSQKSINRFKSLTSALNYWHVSEHQRSVAKQQLSTDHDNLLSHNKFTDSEYHSSEIFDIRWQLGGVEGDIEELPTMITKILIPIINDSLNKQSIKSNDYNTLTNGCIINDLELLNSKQHFTYDSKNTMDNMKDKNICNYEFVHDKMKISDLPCIQYSNIKTDRSCQIVDNDQMNSRNFKLFTECISQSNRKHISSFYKTPTTNSSSCSRSILNNSIPLIEMERNGDETNESGNIRCHSENSSTIDQRMTEDLINIEKYKLQLCNEFNNPLRQIVDSNWPTRPNSEPIFKRTNHFHSEAEINSNRSNMYKSKTYQNISHSTMDIQQQKNMAANAFLSTNRAIEDKVSTSLFLPKELHVSSEWRESDRKHLETSNASNMPSLPMHSFNLCGASITPMELFAQMTAHYKQISENYNYAQSMELLLSSTPSVTTQLSPMTMVKTGTSISIPTSTSSPTPPPPSSSSSFIVEPLTTISNPPEMSVKQIDHVNLLDNHDKMSIDDFFHEINMLPNLHSLLKQSIELIMCDGSLNLKKGEYCPEKLLAYVLEIIVNDKASRSSIYENLNNRWFKLDYMGELQMKKGNLCIHCSGNYAMDDGNDDVVNNKIKDGERSTEHQDEPRCFLLESSLELHMKLQHPKQTTTTTIEDTVVSVLNNTTVNEIIEKLNLFTSKSTFSDLFYPNLQSDCKLQPYIMSSSPNLLPINLKHSLPDNSQSVPTSLLQENGAELNDTYSFPSFVVEHKLSTKNNTTNDNTVDNSVISTICDSSIQFSSPLTASDQTDSFRKDFKNPIVNNFFETLNNSICLNNSDLLLNNTLTGKNDSIDNVNLIDKDKQMHLPLAEAFLNSIKNYDLNNPTNLLHKLYLTTQQQEHSKLLEQYDQQTASSSSQKRSRTRLSESQLNILRSYFDISNSPSDEKIHEICDKTGLQEKVVKHWFRNTLFKERQKNKDNPYNFSIPPSTSLNLEEYEKTGRIEVHSTQSVKQHHKQYYLGNEETDKHKTNNLQYESDSHDLMFMNNRNVMKNDSSIKIDYKCNNDSRNVEDLIENENATTKTSNLQVKPLTITSKRPCETESVLKNIDQMKWITQSKRLRLQKDNQHSCMNDELPASVVSAEESDVIYNYKKNVYSRTSSTENADCDFHSFVIADNSNNSHESPPSITSESSPSISETPLSPKLPLIPELDNPQSVLAALIHLGKHTHVQQQQQQFGCESDYKLMKLWEFPCYVPTSSSPTIPGLLNSAEVYTDTNKLNCQLTAFMNASLGRTVPNFQTSLDSNETPLDLSAKTTPSLMINSTDNNNCQNSSSCMTEQNIQIVDNEDNTEFTINDQDQFLSVPSLIQSEHVSNVYHSTSTTSSTNGGRRNRTSITALQSRCMHSIYNYHKTPSVHECDRLGEMIGLSRRVVQVWFQNQRAKEKKMARVTLGQYSYQLNSSSMVTDKLSPLDISSSSIDSNYCQICSISIQKSEITNNYNSGSINQQTPNNCTQSANFISHASFVDHLFSPVHLKKLIRWCTMDTN</sequence>
<dbReference type="Gene3D" id="1.10.10.60">
    <property type="entry name" value="Homeodomain-like"/>
    <property type="match status" value="2"/>
</dbReference>
<evidence type="ECO:0000256" key="11">
    <source>
        <dbReference type="PROSITE-ProRule" id="PRU00042"/>
    </source>
</evidence>
<evidence type="ECO:0000256" key="3">
    <source>
        <dbReference type="ARBA" id="ARBA00022737"/>
    </source>
</evidence>
<keyword evidence="3" id="KW-0677">Repeat</keyword>
<dbReference type="InterPro" id="IPR013087">
    <property type="entry name" value="Znf_C2H2_type"/>
</dbReference>
<dbReference type="InterPro" id="IPR009057">
    <property type="entry name" value="Homeodomain-like_sf"/>
</dbReference>
<dbReference type="Gene3D" id="3.30.160.60">
    <property type="entry name" value="Classic Zinc Finger"/>
    <property type="match status" value="1"/>
</dbReference>
<dbReference type="SMART" id="SM00451">
    <property type="entry name" value="ZnF_U1"/>
    <property type="match status" value="3"/>
</dbReference>
<dbReference type="GO" id="GO:0000981">
    <property type="term" value="F:DNA-binding transcription factor activity, RNA polymerase II-specific"/>
    <property type="evidence" value="ECO:0007669"/>
    <property type="project" value="TreeGrafter"/>
</dbReference>
<feature type="compositionally biased region" description="Low complexity" evidence="14">
    <location>
        <begin position="1016"/>
        <end position="1026"/>
    </location>
</feature>
<dbReference type="Proteomes" id="UP000311919">
    <property type="component" value="Unassembled WGS sequence"/>
</dbReference>
<keyword evidence="10 12" id="KW-0539">Nucleus</keyword>
<evidence type="ECO:0000256" key="13">
    <source>
        <dbReference type="RuleBase" id="RU000682"/>
    </source>
</evidence>
<dbReference type="SUPFAM" id="SSF46689">
    <property type="entry name" value="Homeodomain-like"/>
    <property type="match status" value="2"/>
</dbReference>
<dbReference type="InterPro" id="IPR003604">
    <property type="entry name" value="Matrin/U1-like-C_Znf_C2H2"/>
</dbReference>